<dbReference type="NCBIfam" id="TIGR01644">
    <property type="entry name" value="phage_P2_V"/>
    <property type="match status" value="1"/>
</dbReference>
<gene>
    <name evidence="2" type="ORF">ABK905_22555</name>
</gene>
<sequence>MSDANHSANLADMHWRIENLILTGTVEEVMGDLARIRTGELTTIWISWLTLRAGNARTWWRPSTGEQVFSLCLSGGLATAVAPWPFTLMPTLATLLDEQVHHSVCPDGVVLSKSRTPARQQPPALRPHGSVPAQASRWVRRSSSARSWIALIYRIVDIPVFVGDIANTYRIALRLGRVFR</sequence>
<dbReference type="Gene3D" id="2.40.50.230">
    <property type="entry name" value="Gp5 N-terminal domain"/>
    <property type="match status" value="1"/>
</dbReference>
<dbReference type="Pfam" id="PF04717">
    <property type="entry name" value="Phage_base_V"/>
    <property type="match status" value="1"/>
</dbReference>
<evidence type="ECO:0000259" key="1">
    <source>
        <dbReference type="Pfam" id="PF04717"/>
    </source>
</evidence>
<feature type="domain" description="Gp5/Type VI secretion system Vgr protein OB-fold" evidence="1">
    <location>
        <begin position="24"/>
        <end position="81"/>
    </location>
</feature>
<dbReference type="InterPro" id="IPR037026">
    <property type="entry name" value="Vgr_OB-fold_dom_sf"/>
</dbReference>
<dbReference type="EMBL" id="CP157947">
    <property type="protein sequence ID" value="XBS69212.1"/>
    <property type="molecule type" value="Genomic_DNA"/>
</dbReference>
<dbReference type="InterPro" id="IPR006531">
    <property type="entry name" value="Gp5/Vgr_OB"/>
</dbReference>
<protein>
    <submittedName>
        <fullName evidence="2">Phage baseplate assembly protein V</fullName>
    </submittedName>
</protein>
<evidence type="ECO:0000313" key="2">
    <source>
        <dbReference type="EMBL" id="XBS69212.1"/>
    </source>
</evidence>
<proteinExistence type="predicted"/>
<accession>A0AAU7Q8G5</accession>
<organism evidence="2">
    <name type="scientific">Acerihabitans sp. KWT182</name>
    <dbReference type="NCBI Taxonomy" id="3157919"/>
    <lineage>
        <taxon>Bacteria</taxon>
        <taxon>Pseudomonadati</taxon>
        <taxon>Pseudomonadota</taxon>
        <taxon>Gammaproteobacteria</taxon>
        <taxon>Enterobacterales</taxon>
        <taxon>Pectobacteriaceae</taxon>
        <taxon>Acerihabitans</taxon>
    </lineage>
</organism>
<name>A0AAU7Q8G5_9GAMM</name>
<dbReference type="InterPro" id="IPR013046">
    <property type="entry name" value="GpV/Gp45"/>
</dbReference>
<reference evidence="2" key="1">
    <citation type="submission" date="2024-06" db="EMBL/GenBank/DDBJ databases">
        <authorList>
            <person name="Coelho C."/>
            <person name="Bento M."/>
            <person name="Garcia E."/>
            <person name="Camelo A."/>
            <person name="Brandao I."/>
            <person name="Espirito Santo C."/>
            <person name="Trovao J."/>
            <person name="Verissimo A."/>
            <person name="Costa J."/>
            <person name="Tiago I."/>
        </authorList>
    </citation>
    <scope>NUCLEOTIDE SEQUENCE</scope>
    <source>
        <strain evidence="2">KWT182</strain>
    </source>
</reference>
<dbReference type="AlphaFoldDB" id="A0AAU7Q8G5"/>